<dbReference type="PANTHER" id="PTHR33429:SF23">
    <property type="entry name" value="OS02G0709350 PROTEIN"/>
    <property type="match status" value="1"/>
</dbReference>
<reference evidence="6" key="4">
    <citation type="submission" date="2025-04" db="UniProtKB">
        <authorList>
            <consortium name="RefSeq"/>
        </authorList>
    </citation>
    <scope>IDENTIFICATION</scope>
    <source>
        <tissue evidence="6">Leaf</tissue>
    </source>
</reference>
<feature type="region of interest" description="Disordered" evidence="1">
    <location>
        <begin position="1"/>
        <end position="43"/>
    </location>
</feature>
<gene>
    <name evidence="6" type="primary">LOC116188008</name>
    <name evidence="3" type="ORF">CDL15_Pgr014631</name>
</gene>
<organism evidence="3 4">
    <name type="scientific">Punica granatum</name>
    <name type="common">Pomegranate</name>
    <dbReference type="NCBI Taxonomy" id="22663"/>
    <lineage>
        <taxon>Eukaryota</taxon>
        <taxon>Viridiplantae</taxon>
        <taxon>Streptophyta</taxon>
        <taxon>Embryophyta</taxon>
        <taxon>Tracheophyta</taxon>
        <taxon>Spermatophyta</taxon>
        <taxon>Magnoliopsida</taxon>
        <taxon>eudicotyledons</taxon>
        <taxon>Gunneridae</taxon>
        <taxon>Pentapetalae</taxon>
        <taxon>rosids</taxon>
        <taxon>malvids</taxon>
        <taxon>Myrtales</taxon>
        <taxon>Lythraceae</taxon>
        <taxon>Punica</taxon>
    </lineage>
</organism>
<accession>A0A218Y0G2</accession>
<name>A0A218Y0G2_PUNGR</name>
<feature type="region of interest" description="Disordered" evidence="1">
    <location>
        <begin position="120"/>
        <end position="140"/>
    </location>
</feature>
<sequence length="140" mass="14462">MATATAAFPQQQDPSDQAVAAASSTTTTTPASAEALLSSPGGWHSSGSIGPFFTVMSILAVLAFISCAIGRAYSRRVDDPTRAPPDSTNWRSVFGWMKERFHELAYGGAQFGSRLKAASFKKRGGGGGGAPGGNDNPPQP</sequence>
<feature type="compositionally biased region" description="Low complexity" evidence="1">
    <location>
        <begin position="20"/>
        <end position="40"/>
    </location>
</feature>
<reference evidence="4" key="1">
    <citation type="journal article" date="2017" name="Plant J.">
        <title>The pomegranate (Punica granatum L.) genome and the genomics of punicalagin biosynthesis.</title>
        <authorList>
            <person name="Qin G."/>
            <person name="Xu C."/>
            <person name="Ming R."/>
            <person name="Tang H."/>
            <person name="Guyot R."/>
            <person name="Kramer E.M."/>
            <person name="Hu Y."/>
            <person name="Yi X."/>
            <person name="Qi Y."/>
            <person name="Xu X."/>
            <person name="Gao Z."/>
            <person name="Pan H."/>
            <person name="Jian J."/>
            <person name="Tian Y."/>
            <person name="Yue Z."/>
            <person name="Xu Y."/>
        </authorList>
    </citation>
    <scope>NUCLEOTIDE SEQUENCE [LARGE SCALE GENOMIC DNA]</scope>
    <source>
        <strain evidence="4">cv. Dabenzi</strain>
    </source>
</reference>
<evidence type="ECO:0000313" key="5">
    <source>
        <dbReference type="Proteomes" id="UP000515151"/>
    </source>
</evidence>
<dbReference type="GeneID" id="116188008"/>
<dbReference type="PANTHER" id="PTHR33429">
    <property type="entry name" value="OS02G0708000 PROTEIN-RELATED"/>
    <property type="match status" value="1"/>
</dbReference>
<dbReference type="Proteomes" id="UP000197138">
    <property type="component" value="Unassembled WGS sequence"/>
</dbReference>
<proteinExistence type="predicted"/>
<keyword evidence="5" id="KW-1185">Reference proteome</keyword>
<keyword evidence="2" id="KW-1133">Transmembrane helix</keyword>
<keyword evidence="2" id="KW-0812">Transmembrane</keyword>
<evidence type="ECO:0000256" key="2">
    <source>
        <dbReference type="SAM" id="Phobius"/>
    </source>
</evidence>
<dbReference type="EMBL" id="MTKT01000548">
    <property type="protein sequence ID" value="OWM90329.1"/>
    <property type="molecule type" value="Genomic_DNA"/>
</dbReference>
<dbReference type="Proteomes" id="UP000515151">
    <property type="component" value="Chromosome 8"/>
</dbReference>
<reference evidence="3" key="2">
    <citation type="submission" date="2017-06" db="EMBL/GenBank/DDBJ databases">
        <title>The pomegranate genome and the genomics of punicalagin biosynthesis.</title>
        <authorList>
            <person name="Xu C."/>
        </authorList>
    </citation>
    <scope>NUCLEOTIDE SEQUENCE [LARGE SCALE GENOMIC DNA]</scope>
    <source>
        <tissue evidence="3">Fresh leaf</tissue>
    </source>
</reference>
<protein>
    <submittedName>
        <fullName evidence="6">Uncharacterized protein LOC116188008</fullName>
    </submittedName>
</protein>
<dbReference type="AlphaFoldDB" id="A0A218Y0G2"/>
<evidence type="ECO:0000313" key="6">
    <source>
        <dbReference type="RefSeq" id="XP_031372962.1"/>
    </source>
</evidence>
<feature type="transmembrane region" description="Helical" evidence="2">
    <location>
        <begin position="49"/>
        <end position="73"/>
    </location>
</feature>
<evidence type="ECO:0000256" key="1">
    <source>
        <dbReference type="SAM" id="MobiDB-lite"/>
    </source>
</evidence>
<dbReference type="RefSeq" id="XP_031372962.1">
    <property type="nucleotide sequence ID" value="XM_031517102.1"/>
</dbReference>
<dbReference type="OrthoDB" id="1738567at2759"/>
<reference evidence="5" key="3">
    <citation type="journal article" date="2020" name="Plant Biotechnol. J.">
        <title>The pomegranate (Punica granatum L.) draft genome dissects genetic divergence between soft- and hard-seeded cultivars.</title>
        <authorList>
            <person name="Luo X."/>
            <person name="Li H."/>
            <person name="Wu Z."/>
            <person name="Yao W."/>
            <person name="Zhao P."/>
            <person name="Cao D."/>
            <person name="Yu H."/>
            <person name="Li K."/>
            <person name="Poudel K."/>
            <person name="Zhao D."/>
            <person name="Zhang F."/>
            <person name="Xia X."/>
            <person name="Chen L."/>
            <person name="Wang Q."/>
            <person name="Jing D."/>
            <person name="Cao S."/>
        </authorList>
    </citation>
    <scope>NUCLEOTIDE SEQUENCE [LARGE SCALE GENOMIC DNA]</scope>
</reference>
<evidence type="ECO:0000313" key="4">
    <source>
        <dbReference type="Proteomes" id="UP000197138"/>
    </source>
</evidence>
<keyword evidence="2" id="KW-0472">Membrane</keyword>
<evidence type="ECO:0000313" key="3">
    <source>
        <dbReference type="EMBL" id="OWM90329.1"/>
    </source>
</evidence>